<keyword evidence="1" id="KW-0732">Signal</keyword>
<evidence type="ECO:0008006" key="4">
    <source>
        <dbReference type="Google" id="ProtNLM"/>
    </source>
</evidence>
<evidence type="ECO:0000313" key="3">
    <source>
        <dbReference type="Proteomes" id="UP000182034"/>
    </source>
</evidence>
<dbReference type="AlphaFoldDB" id="A0A1K2IXD8"/>
<dbReference type="RefSeq" id="WP_072412822.1">
    <property type="nucleotide sequence ID" value="NZ_FPKW01000031.1"/>
</dbReference>
<keyword evidence="3" id="KW-1185">Reference proteome</keyword>
<evidence type="ECO:0000256" key="1">
    <source>
        <dbReference type="SAM" id="SignalP"/>
    </source>
</evidence>
<organism evidence="2 3">
    <name type="scientific">Chryseobacterium limigenitum</name>
    <dbReference type="NCBI Taxonomy" id="1612149"/>
    <lineage>
        <taxon>Bacteria</taxon>
        <taxon>Pseudomonadati</taxon>
        <taxon>Bacteroidota</taxon>
        <taxon>Flavobacteriia</taxon>
        <taxon>Flavobacteriales</taxon>
        <taxon>Weeksellaceae</taxon>
        <taxon>Chryseobacterium group</taxon>
        <taxon>Chryseobacterium</taxon>
    </lineage>
</organism>
<dbReference type="EMBL" id="FPKW01000031">
    <property type="protein sequence ID" value="SFZ96958.1"/>
    <property type="molecule type" value="Genomic_DNA"/>
</dbReference>
<dbReference type="STRING" id="1612149.SAMN05216324_13117"/>
<proteinExistence type="predicted"/>
<sequence>MKKNIILLGALLVSSLAYSQVGINTPTPNATFDITGKPTDPNATDGLLAPRIAGNELKVKDPLYGTDQTGALVYVTAAASPTSLKTANVTEAGYYYFDGAEWTKGDFWKLKGNLGTSAGTNYLGTNDQQNLVFKVNSERVGYIQGDGVFDSLNNFEGTTAIGYGALGALTDGQNNTAFGINAAKSQTTGLQTTAIGEYALEDNTAGDYNTAIGANALNNTNGSGSTTGTRNVALGYSAGSVNVTGKDNTFIGAQSNADANNLNNATAIGFNAKVGISNALVLGNGANVGIGTSSPANKLHVIATADPVKLEGLQTGAATDNLVTVDANGVLTKNTVTSITGNAGNIGIGTTNPNTKLQVKNGDVYLETVGNGVIMKAPDGNCWRVRVNNGGTFASDLIACP</sequence>
<dbReference type="OrthoDB" id="1233402at2"/>
<dbReference type="Proteomes" id="UP000182034">
    <property type="component" value="Unassembled WGS sequence"/>
</dbReference>
<feature type="signal peptide" evidence="1">
    <location>
        <begin position="1"/>
        <end position="19"/>
    </location>
</feature>
<feature type="chain" id="PRO_5013154212" description="Head domain of trimeric autotransporter adhesin" evidence="1">
    <location>
        <begin position="20"/>
        <end position="401"/>
    </location>
</feature>
<gene>
    <name evidence="2" type="ORF">SAMN05216324_13117</name>
</gene>
<evidence type="ECO:0000313" key="2">
    <source>
        <dbReference type="EMBL" id="SFZ96958.1"/>
    </source>
</evidence>
<name>A0A1K2IXD8_9FLAO</name>
<accession>A0A1K2IXD8</accession>
<protein>
    <recommendedName>
        <fullName evidence="4">Head domain of trimeric autotransporter adhesin</fullName>
    </recommendedName>
</protein>
<reference evidence="3" key="1">
    <citation type="submission" date="2016-10" db="EMBL/GenBank/DDBJ databases">
        <authorList>
            <person name="Varghese N."/>
            <person name="Submissions S."/>
        </authorList>
    </citation>
    <scope>NUCLEOTIDE SEQUENCE [LARGE SCALE GENOMIC DNA]</scope>
    <source>
        <strain evidence="3">SUR2</strain>
    </source>
</reference>